<evidence type="ECO:0000313" key="2">
    <source>
        <dbReference type="EMBL" id="HIX94804.1"/>
    </source>
</evidence>
<dbReference type="GO" id="GO:0008289">
    <property type="term" value="F:lipid binding"/>
    <property type="evidence" value="ECO:0007669"/>
    <property type="project" value="UniProtKB-KW"/>
</dbReference>
<organism evidence="2 3">
    <name type="scientific">Candidatus Gemmiger excrementipullorum</name>
    <dbReference type="NCBI Taxonomy" id="2838610"/>
    <lineage>
        <taxon>Bacteria</taxon>
        <taxon>Bacillati</taxon>
        <taxon>Bacillota</taxon>
        <taxon>Clostridia</taxon>
        <taxon>Eubacteriales</taxon>
        <taxon>Gemmiger</taxon>
    </lineage>
</organism>
<dbReference type="Pfam" id="PF02645">
    <property type="entry name" value="DegV"/>
    <property type="match status" value="1"/>
</dbReference>
<dbReference type="EMBL" id="DXEI01000076">
    <property type="protein sequence ID" value="HIX94804.1"/>
    <property type="molecule type" value="Genomic_DNA"/>
</dbReference>
<protein>
    <submittedName>
        <fullName evidence="2">DegV family protein</fullName>
    </submittedName>
</protein>
<dbReference type="SUPFAM" id="SSF82549">
    <property type="entry name" value="DAK1/DegV-like"/>
    <property type="match status" value="1"/>
</dbReference>
<dbReference type="InterPro" id="IPR043168">
    <property type="entry name" value="DegV_C"/>
</dbReference>
<dbReference type="PANTHER" id="PTHR33434">
    <property type="entry name" value="DEGV DOMAIN-CONTAINING PROTEIN DR_1986-RELATED"/>
    <property type="match status" value="1"/>
</dbReference>
<dbReference type="InterPro" id="IPR050270">
    <property type="entry name" value="DegV_domain_contain"/>
</dbReference>
<dbReference type="Gene3D" id="3.30.1180.10">
    <property type="match status" value="1"/>
</dbReference>
<sequence length="286" mass="30181">MIRILTDSAADLTEQEQAQPGVAVVPMAITFEDGTTIEDDGRMTKDEFFARLAADAKLPRTSQPSPAAFIEAYADAEAAGDEVVVITVAQKLSGTYQCAVLAAKEVDTPVYVVDSETAAQGEAELLREALRLRDKGLTAAEIAAELETFKKRVRIVAVVDSLKHLQKGGRVPAAVAIVGGALGIKPVIALYGGAVKLAGKGRGRPGALVAMFKQLDELGGIDTNYPCTVLYSDEKQMAGPVHYHLTQNLKLEGVRTCQIGATIGTHVGPRAAGILFVAKAPQDEQA</sequence>
<dbReference type="InterPro" id="IPR003797">
    <property type="entry name" value="DegV"/>
</dbReference>
<proteinExistence type="predicted"/>
<keyword evidence="1" id="KW-0446">Lipid-binding</keyword>
<evidence type="ECO:0000256" key="1">
    <source>
        <dbReference type="ARBA" id="ARBA00023121"/>
    </source>
</evidence>
<name>A0A9D1Y0U4_9FIRM</name>
<reference evidence="2" key="1">
    <citation type="journal article" date="2021" name="PeerJ">
        <title>Extensive microbial diversity within the chicken gut microbiome revealed by metagenomics and culture.</title>
        <authorList>
            <person name="Gilroy R."/>
            <person name="Ravi A."/>
            <person name="Getino M."/>
            <person name="Pursley I."/>
            <person name="Horton D.L."/>
            <person name="Alikhan N.F."/>
            <person name="Baker D."/>
            <person name="Gharbi K."/>
            <person name="Hall N."/>
            <person name="Watson M."/>
            <person name="Adriaenssens E.M."/>
            <person name="Foster-Nyarko E."/>
            <person name="Jarju S."/>
            <person name="Secka A."/>
            <person name="Antonio M."/>
            <person name="Oren A."/>
            <person name="Chaudhuri R.R."/>
            <person name="La Ragione R."/>
            <person name="Hildebrand F."/>
            <person name="Pallen M.J."/>
        </authorList>
    </citation>
    <scope>NUCLEOTIDE SEQUENCE</scope>
    <source>
        <strain evidence="2">ChiHecec2B26-7398</strain>
    </source>
</reference>
<comment type="caution">
    <text evidence="2">The sequence shown here is derived from an EMBL/GenBank/DDBJ whole genome shotgun (WGS) entry which is preliminary data.</text>
</comment>
<accession>A0A9D1Y0U4</accession>
<dbReference type="AlphaFoldDB" id="A0A9D1Y0U4"/>
<dbReference type="Gene3D" id="3.40.50.10170">
    <property type="match status" value="1"/>
</dbReference>
<dbReference type="NCBIfam" id="TIGR00762">
    <property type="entry name" value="DegV"/>
    <property type="match status" value="1"/>
</dbReference>
<reference evidence="2" key="2">
    <citation type="submission" date="2021-04" db="EMBL/GenBank/DDBJ databases">
        <authorList>
            <person name="Gilroy R."/>
        </authorList>
    </citation>
    <scope>NUCLEOTIDE SEQUENCE</scope>
    <source>
        <strain evidence="2">ChiHecec2B26-7398</strain>
    </source>
</reference>
<evidence type="ECO:0000313" key="3">
    <source>
        <dbReference type="Proteomes" id="UP000886751"/>
    </source>
</evidence>
<dbReference type="PROSITE" id="PS51482">
    <property type="entry name" value="DEGV"/>
    <property type="match status" value="1"/>
</dbReference>
<gene>
    <name evidence="2" type="ORF">H9846_05040</name>
</gene>
<dbReference type="Proteomes" id="UP000886751">
    <property type="component" value="Unassembled WGS sequence"/>
</dbReference>
<dbReference type="PANTHER" id="PTHR33434:SF2">
    <property type="entry name" value="FATTY ACID-BINDING PROTEIN TM_1468"/>
    <property type="match status" value="1"/>
</dbReference>